<dbReference type="EMBL" id="BGZN01000018">
    <property type="protein sequence ID" value="GBR73737.1"/>
    <property type="molecule type" value="Genomic_DNA"/>
</dbReference>
<evidence type="ECO:0000313" key="5">
    <source>
        <dbReference type="Proteomes" id="UP000269352"/>
    </source>
</evidence>
<dbReference type="Pfam" id="PF00176">
    <property type="entry name" value="SNF2-rel_dom"/>
    <property type="match status" value="1"/>
</dbReference>
<evidence type="ECO:0000313" key="4">
    <source>
        <dbReference type="EMBL" id="GBR73737.1"/>
    </source>
</evidence>
<dbReference type="InterPro" id="IPR038718">
    <property type="entry name" value="SNF2-like_sf"/>
</dbReference>
<keyword evidence="4" id="KW-0547">Nucleotide-binding</keyword>
<keyword evidence="4" id="KW-0347">Helicase</keyword>
<dbReference type="GO" id="GO:0016787">
    <property type="term" value="F:hydrolase activity"/>
    <property type="evidence" value="ECO:0007669"/>
    <property type="project" value="UniProtKB-KW"/>
</dbReference>
<evidence type="ECO:0000259" key="2">
    <source>
        <dbReference type="PROSITE" id="PS51192"/>
    </source>
</evidence>
<dbReference type="Proteomes" id="UP000269352">
    <property type="component" value="Unassembled WGS sequence"/>
</dbReference>
<dbReference type="InterPro" id="IPR049730">
    <property type="entry name" value="SNF2/RAD54-like_C"/>
</dbReference>
<name>A0A388TAI7_TERA1</name>
<dbReference type="Pfam" id="PF08455">
    <property type="entry name" value="SNF2_assoc"/>
    <property type="match status" value="1"/>
</dbReference>
<dbReference type="InterPro" id="IPR027417">
    <property type="entry name" value="P-loop_NTPase"/>
</dbReference>
<dbReference type="CDD" id="cd18012">
    <property type="entry name" value="DEXQc_arch_SWI2_SNF2"/>
    <property type="match status" value="1"/>
</dbReference>
<protein>
    <submittedName>
        <fullName evidence="4">Superfamily II DNA/RNA helicases SNF2 family</fullName>
    </submittedName>
</protein>
<dbReference type="GO" id="GO:0005524">
    <property type="term" value="F:ATP binding"/>
    <property type="evidence" value="ECO:0007669"/>
    <property type="project" value="InterPro"/>
</dbReference>
<organism evidence="4 5">
    <name type="scientific">Termititenax aidoneus</name>
    <dbReference type="NCBI Taxonomy" id="2218524"/>
    <lineage>
        <taxon>Bacteria</taxon>
        <taxon>Bacillati</taxon>
        <taxon>Candidatus Margulisiibacteriota</taxon>
        <taxon>Candidatus Termititenacia</taxon>
        <taxon>Candidatus Termititenacales</taxon>
        <taxon>Candidatus Termititenacaceae</taxon>
        <taxon>Candidatus Termititenax</taxon>
    </lineage>
</organism>
<comment type="caution">
    <text evidence="4">The sequence shown here is derived from an EMBL/GenBank/DDBJ whole genome shotgun (WGS) entry which is preliminary data.</text>
</comment>
<dbReference type="CDD" id="cd18793">
    <property type="entry name" value="SF2_C_SNF"/>
    <property type="match status" value="1"/>
</dbReference>
<keyword evidence="4" id="KW-0067">ATP-binding</keyword>
<keyword evidence="5" id="KW-1185">Reference proteome</keyword>
<dbReference type="PANTHER" id="PTHR10799">
    <property type="entry name" value="SNF2/RAD54 HELICASE FAMILY"/>
    <property type="match status" value="1"/>
</dbReference>
<dbReference type="AlphaFoldDB" id="A0A388TAI7"/>
<dbReference type="InterPro" id="IPR014001">
    <property type="entry name" value="Helicase_ATP-bd"/>
</dbReference>
<dbReference type="SMART" id="SM00490">
    <property type="entry name" value="HELICc"/>
    <property type="match status" value="1"/>
</dbReference>
<reference evidence="4 5" key="1">
    <citation type="journal article" date="2019" name="ISME J.">
        <title>Genome analyses of uncultured TG2/ZB3 bacteria in 'Margulisbacteria' specifically attached to ectosymbiotic spirochetes of protists in the termite gut.</title>
        <authorList>
            <person name="Utami Y.D."/>
            <person name="Kuwahara H."/>
            <person name="Igai K."/>
            <person name="Murakami T."/>
            <person name="Sugaya K."/>
            <person name="Morikawa T."/>
            <person name="Nagura Y."/>
            <person name="Yuki M."/>
            <person name="Deevong P."/>
            <person name="Inoue T."/>
            <person name="Kihara K."/>
            <person name="Lo N."/>
            <person name="Yamada A."/>
            <person name="Ohkuma M."/>
            <person name="Hongoh Y."/>
        </authorList>
    </citation>
    <scope>NUCLEOTIDE SEQUENCE [LARGE SCALE GENOMIC DNA]</scope>
    <source>
        <strain evidence="4">NkOx7-01</strain>
    </source>
</reference>
<feature type="domain" description="Helicase ATP-binding" evidence="2">
    <location>
        <begin position="557"/>
        <end position="718"/>
    </location>
</feature>
<evidence type="ECO:0000259" key="3">
    <source>
        <dbReference type="PROSITE" id="PS51194"/>
    </source>
</evidence>
<dbReference type="InterPro" id="IPR001650">
    <property type="entry name" value="Helicase_C-like"/>
</dbReference>
<evidence type="ECO:0000256" key="1">
    <source>
        <dbReference type="ARBA" id="ARBA00022801"/>
    </source>
</evidence>
<dbReference type="Gene3D" id="3.40.50.300">
    <property type="entry name" value="P-loop containing nucleotide triphosphate hydrolases"/>
    <property type="match status" value="1"/>
</dbReference>
<dbReference type="SUPFAM" id="SSF52540">
    <property type="entry name" value="P-loop containing nucleoside triphosphate hydrolases"/>
    <property type="match status" value="2"/>
</dbReference>
<gene>
    <name evidence="4" type="ORF">NO1_1047</name>
</gene>
<dbReference type="PROSITE" id="PS51192">
    <property type="entry name" value="HELICASE_ATP_BIND_1"/>
    <property type="match status" value="1"/>
</dbReference>
<accession>A0A388TAI7</accession>
<dbReference type="InterPro" id="IPR013663">
    <property type="entry name" value="Helicase_SWF/SNF/SWI_bac"/>
</dbReference>
<dbReference type="SMART" id="SM00487">
    <property type="entry name" value="DEXDc"/>
    <property type="match status" value="1"/>
</dbReference>
<dbReference type="GO" id="GO:0004386">
    <property type="term" value="F:helicase activity"/>
    <property type="evidence" value="ECO:0007669"/>
    <property type="project" value="UniProtKB-KW"/>
</dbReference>
<feature type="domain" description="Helicase C-terminal" evidence="3">
    <location>
        <begin position="835"/>
        <end position="993"/>
    </location>
</feature>
<keyword evidence="1" id="KW-0378">Hydrolase</keyword>
<dbReference type="InterPro" id="IPR000330">
    <property type="entry name" value="SNF2_N"/>
</dbReference>
<dbReference type="Pfam" id="PF00271">
    <property type="entry name" value="Helicase_C"/>
    <property type="match status" value="1"/>
</dbReference>
<dbReference type="Gene3D" id="3.40.50.10810">
    <property type="entry name" value="Tandem AAA-ATPase domain"/>
    <property type="match status" value="1"/>
</dbReference>
<dbReference type="PROSITE" id="PS51194">
    <property type="entry name" value="HELICASE_CTER"/>
    <property type="match status" value="1"/>
</dbReference>
<sequence length="998" mass="114077">MLDFFRELTQIKPNIFFAYDVRFEPLSVELRYDPEDVENVRDVPRERISLPEQLLLNILLMCPQKDGRYLVGKEYAEKALFYLHELLPGEIKLPPEKPWLSLRYALTTSANNFRVAVDLSDTSFKFLRDVPKGRLARAEKIFISFLAGVPVSNGCFYVNQKLLARLCYLLAKLDRRQICGTELNFSSANPELRGVFSEKKGRYEFLLQIGGKVLRADNAKLLGEKNQVLLFANTIYQLDHFIAGALAKYLTGTAVYLNKAEALQFSADCLPVLTERGLSVELPESLRELKNSVLSGPPTPVLEIVKEAEEILEIKLSYDYGLPERPEYRADDESDFYEVQKDGQTYYLRRDKKSENWLNVYLSDLRFTARRNRFFIEHDYFVDFMTYEFPNLRKTIGLKVLGEHLEQFVYTDQAFSVDLAFTQSSGIDWFDFAPLYKIKDNVFTHEQIQGLIADNKEYVRLADGSLIKVPKQEFAYLQSYLEGRSKKTAAGKYQVRKYDLYYLYSGVREQMSAQVDASLQTLLAALENFSGIAAAPLPAGIQGQPRPYQLHGFNWLYFLHEHNFHGILADDMGLGKTLQVLLLLAGLKQSGRLECPALIVAPTSVVYNWVAEINKFTPGLKVLVLSGSRDRILKVKEAANYDIVITSYALLRNDLAHYSGQQFDYLVLDEAQYIKNPKTGIAKAVKCLQTRWRLALTGTPIENSLSELWSIFDFLMPGFLSSLSFFRAMYSGEPKRVRKKVHPFILRRAKTEVLTDLPPKNEIDSFCELLPEQEALYLKVLQAQKRELLSALRTTDINKMQLNILAGLLKLRQVCCHPALVKNERLIVESAKFNQFKELVAEILENGSKVIVFSQFVEMLSIMRKYLDDEKIKYAYLDGATKDRQQLIDNFNADAQLPVFLCSLKAGGVGINLTSANYVIIYDPWWNPAVEQQAMDRTHRIGQTKEVFVYKLITKGTVEEKILALQKKKKSLIDAVITSDAAAEKKVTKEELEELLAY</sequence>
<proteinExistence type="predicted"/>